<keyword evidence="9" id="KW-1185">Reference proteome</keyword>
<dbReference type="Gene3D" id="3.40.50.150">
    <property type="entry name" value="Vaccinia Virus protein VP39"/>
    <property type="match status" value="1"/>
</dbReference>
<dbReference type="Pfam" id="PF02353">
    <property type="entry name" value="CMAS"/>
    <property type="match status" value="1"/>
</dbReference>
<feature type="active site" evidence="6">
    <location>
        <position position="428"/>
    </location>
</feature>
<dbReference type="SUPFAM" id="SSF53335">
    <property type="entry name" value="S-adenosyl-L-methionine-dependent methyltransferases"/>
    <property type="match status" value="1"/>
</dbReference>
<evidence type="ECO:0000256" key="1">
    <source>
        <dbReference type="ARBA" id="ARBA00010815"/>
    </source>
</evidence>
<evidence type="ECO:0000256" key="4">
    <source>
        <dbReference type="ARBA" id="ARBA00022691"/>
    </source>
</evidence>
<dbReference type="CDD" id="cd02440">
    <property type="entry name" value="AdoMet_MTases"/>
    <property type="match status" value="1"/>
</dbReference>
<reference evidence="8 9" key="1">
    <citation type="submission" date="2018-05" db="EMBL/GenBank/DDBJ databases">
        <title>Genomic Encyclopedia of Type Strains, Phase IV (KMG-IV): sequencing the most valuable type-strain genomes for metagenomic binning, comparative biology and taxonomic classification.</title>
        <authorList>
            <person name="Goeker M."/>
        </authorList>
    </citation>
    <scope>NUCLEOTIDE SEQUENCE [LARGE SCALE GENOMIC DNA]</scope>
    <source>
        <strain evidence="8 9">DSM 566</strain>
    </source>
</reference>
<gene>
    <name evidence="8" type="ORF">C7444_108103</name>
</gene>
<dbReference type="InterPro" id="IPR050723">
    <property type="entry name" value="CFA/CMAS"/>
</dbReference>
<dbReference type="PANTHER" id="PTHR43667">
    <property type="entry name" value="CYCLOPROPANE-FATTY-ACYL-PHOSPHOLIPID SYNTHASE"/>
    <property type="match status" value="1"/>
</dbReference>
<dbReference type="InterPro" id="IPR003333">
    <property type="entry name" value="CMAS"/>
</dbReference>
<feature type="compositionally biased region" description="Polar residues" evidence="7">
    <location>
        <begin position="8"/>
        <end position="25"/>
    </location>
</feature>
<evidence type="ECO:0000313" key="8">
    <source>
        <dbReference type="EMBL" id="PXW95844.1"/>
    </source>
</evidence>
<dbReference type="AlphaFoldDB" id="A0A318GZY7"/>
<feature type="region of interest" description="Disordered" evidence="7">
    <location>
        <begin position="1"/>
        <end position="26"/>
    </location>
</feature>
<dbReference type="PANTHER" id="PTHR43667:SF2">
    <property type="entry name" value="FATTY ACID C-METHYL TRANSFERASE"/>
    <property type="match status" value="1"/>
</dbReference>
<comment type="similarity">
    <text evidence="1">Belongs to the CFA/CMAS family.</text>
</comment>
<dbReference type="PIRSF" id="PIRSF003085">
    <property type="entry name" value="CMAS"/>
    <property type="match status" value="1"/>
</dbReference>
<evidence type="ECO:0000256" key="3">
    <source>
        <dbReference type="ARBA" id="ARBA00022679"/>
    </source>
</evidence>
<evidence type="ECO:0000256" key="6">
    <source>
        <dbReference type="PIRSR" id="PIRSR003085-1"/>
    </source>
</evidence>
<keyword evidence="5" id="KW-0443">Lipid metabolism</keyword>
<evidence type="ECO:0000256" key="2">
    <source>
        <dbReference type="ARBA" id="ARBA00022603"/>
    </source>
</evidence>
<keyword evidence="4" id="KW-0949">S-adenosyl-L-methionine</keyword>
<keyword evidence="3" id="KW-0808">Transferase</keyword>
<organism evidence="8 9">
    <name type="scientific">Sphaerotilus hippei</name>
    <dbReference type="NCBI Taxonomy" id="744406"/>
    <lineage>
        <taxon>Bacteria</taxon>
        <taxon>Pseudomonadati</taxon>
        <taxon>Pseudomonadota</taxon>
        <taxon>Betaproteobacteria</taxon>
        <taxon>Burkholderiales</taxon>
        <taxon>Sphaerotilaceae</taxon>
        <taxon>Sphaerotilus</taxon>
    </lineage>
</organism>
<proteinExistence type="inferred from homology"/>
<protein>
    <submittedName>
        <fullName evidence="8">Cyclopropane-fatty-acyl-phospholipid synthase</fullName>
    </submittedName>
</protein>
<evidence type="ECO:0000313" key="9">
    <source>
        <dbReference type="Proteomes" id="UP000247811"/>
    </source>
</evidence>
<dbReference type="EMBL" id="QJJS01000008">
    <property type="protein sequence ID" value="PXW95844.1"/>
    <property type="molecule type" value="Genomic_DNA"/>
</dbReference>
<dbReference type="Proteomes" id="UP000247811">
    <property type="component" value="Unassembled WGS sequence"/>
</dbReference>
<name>A0A318GZY7_9BURK</name>
<comment type="caution">
    <text evidence="8">The sequence shown here is derived from an EMBL/GenBank/DDBJ whole genome shotgun (WGS) entry which is preliminary data.</text>
</comment>
<dbReference type="InterPro" id="IPR029063">
    <property type="entry name" value="SAM-dependent_MTases_sf"/>
</dbReference>
<sequence>MSRAPVSRLSNPSFPMSTTATTRPCSSDWPHAVATAAAVSPATVPADAPAIARAALRLLDRMQHGQLELHLPGGGHLHLGQGAEPLAVLRLHNWSLFGAAAARGDVGVGETYIAGDWSTPDLAGLLRLFIHNRDQLESLVYGSWWGSLLSRLRHWRNRNTRAGSRRNIHAHYDLGNAFYARWLDETMNYSSAWFEGRLDGDLVRAQHAKVHRALREAGVPVGGPTDAASPAPRVLEIGCGWGALAEIATRDAGASVTGVTLSTEQLAWAQERLRRVGTSDRADLRLQDYRDIRDEPFDAVLSIEMFEAVGRSYWPSYFETVARCLKPGGRACIQSITIRDDLFESYARSTDFIQQYIFPGGLLPSETEFRRAAERAGLIVERSFAFGADYAETLRRWRQRFLAEQVSVQRLGFDERFARTWAFYLCYCEAAFDTGNTNVMQFTLRKPERV</sequence>
<dbReference type="GO" id="GO:0008610">
    <property type="term" value="P:lipid biosynthetic process"/>
    <property type="evidence" value="ECO:0007669"/>
    <property type="project" value="InterPro"/>
</dbReference>
<evidence type="ECO:0000256" key="7">
    <source>
        <dbReference type="SAM" id="MobiDB-lite"/>
    </source>
</evidence>
<dbReference type="GO" id="GO:0008168">
    <property type="term" value="F:methyltransferase activity"/>
    <property type="evidence" value="ECO:0007669"/>
    <property type="project" value="UniProtKB-KW"/>
</dbReference>
<keyword evidence="2" id="KW-0489">Methyltransferase</keyword>
<accession>A0A318GZY7</accession>
<evidence type="ECO:0000256" key="5">
    <source>
        <dbReference type="ARBA" id="ARBA00023098"/>
    </source>
</evidence>
<dbReference type="GO" id="GO:0032259">
    <property type="term" value="P:methylation"/>
    <property type="evidence" value="ECO:0007669"/>
    <property type="project" value="UniProtKB-KW"/>
</dbReference>